<dbReference type="PANTHER" id="PTHR45665:SF9">
    <property type="entry name" value="AQUAPORIN-8"/>
    <property type="match status" value="1"/>
</dbReference>
<dbReference type="InterPro" id="IPR034294">
    <property type="entry name" value="Aquaporin_transptr"/>
</dbReference>
<dbReference type="GO" id="GO:0016020">
    <property type="term" value="C:membrane"/>
    <property type="evidence" value="ECO:0007669"/>
    <property type="project" value="InterPro"/>
</dbReference>
<proteinExistence type="predicted"/>
<feature type="transmembrane region" description="Helical" evidence="4">
    <location>
        <begin position="89"/>
        <end position="107"/>
    </location>
</feature>
<reference evidence="5" key="1">
    <citation type="submission" date="2021-01" db="EMBL/GenBank/DDBJ databases">
        <authorList>
            <consortium name="Genoscope - CEA"/>
            <person name="William W."/>
        </authorList>
    </citation>
    <scope>NUCLEOTIDE SEQUENCE</scope>
</reference>
<feature type="transmembrane region" description="Helical" evidence="4">
    <location>
        <begin position="23"/>
        <end position="42"/>
    </location>
</feature>
<keyword evidence="4" id="KW-0472">Membrane</keyword>
<comment type="caution">
    <text evidence="5">The sequence shown here is derived from an EMBL/GenBank/DDBJ whole genome shotgun (WGS) entry which is preliminary data.</text>
</comment>
<evidence type="ECO:0000256" key="4">
    <source>
        <dbReference type="SAM" id="Phobius"/>
    </source>
</evidence>
<feature type="transmembrane region" description="Helical" evidence="4">
    <location>
        <begin position="48"/>
        <end position="69"/>
    </location>
</feature>
<organism evidence="5 6">
    <name type="scientific">Paramecium primaurelia</name>
    <dbReference type="NCBI Taxonomy" id="5886"/>
    <lineage>
        <taxon>Eukaryota</taxon>
        <taxon>Sar</taxon>
        <taxon>Alveolata</taxon>
        <taxon>Ciliophora</taxon>
        <taxon>Intramacronucleata</taxon>
        <taxon>Oligohymenophorea</taxon>
        <taxon>Peniculida</taxon>
        <taxon>Parameciidae</taxon>
        <taxon>Paramecium</taxon>
    </lineage>
</organism>
<keyword evidence="3" id="KW-0677">Repeat</keyword>
<sequence>MEPIVNEFSQVNDDSVEKEKAQITNIMVFETAGTLLLIYGALATETNFGVALVYFIGLIVCGRLSGGYFNPICTLIGYIDGSISKKKAIYYVGAQTIASLIAGMLLMPMFAYKQTLPYFERLPSHQVFGTLMSEIAGSIIFFTFIQIQTAENTKITTTPIQSAIFVSVIYFVARQYTATMGNSLFNPSAAFGLQLFYGIYYGKWDQMINLLMYVLGPWIGALLAITFFWKIYTPTLVSKQTN</sequence>
<comment type="subcellular location">
    <subcellularLocation>
        <location evidence="1">Endomembrane system</location>
        <topology evidence="1">Multi-pass membrane protein</topology>
    </subcellularLocation>
</comment>
<evidence type="ECO:0000256" key="2">
    <source>
        <dbReference type="ARBA" id="ARBA00022448"/>
    </source>
</evidence>
<keyword evidence="4" id="KW-1133">Transmembrane helix</keyword>
<dbReference type="AlphaFoldDB" id="A0A8S1MNI5"/>
<evidence type="ECO:0008006" key="7">
    <source>
        <dbReference type="Google" id="ProtNLM"/>
    </source>
</evidence>
<gene>
    <name evidence="5" type="ORF">PPRIM_AZ9-3.1.T0630037</name>
</gene>
<dbReference type="Proteomes" id="UP000688137">
    <property type="component" value="Unassembled WGS sequence"/>
</dbReference>
<dbReference type="InterPro" id="IPR000425">
    <property type="entry name" value="MIP"/>
</dbReference>
<evidence type="ECO:0000256" key="3">
    <source>
        <dbReference type="ARBA" id="ARBA00022737"/>
    </source>
</evidence>
<accession>A0A8S1MNI5</accession>
<dbReference type="EMBL" id="CAJJDM010000064">
    <property type="protein sequence ID" value="CAD8079991.1"/>
    <property type="molecule type" value="Genomic_DNA"/>
</dbReference>
<protein>
    <recommendedName>
        <fullName evidence="7">Aquaporin</fullName>
    </recommendedName>
</protein>
<keyword evidence="6" id="KW-1185">Reference proteome</keyword>
<feature type="transmembrane region" description="Helical" evidence="4">
    <location>
        <begin position="184"/>
        <end position="201"/>
    </location>
</feature>
<name>A0A8S1MNI5_PARPR</name>
<dbReference type="GO" id="GO:0012505">
    <property type="term" value="C:endomembrane system"/>
    <property type="evidence" value="ECO:0007669"/>
    <property type="project" value="UniProtKB-SubCell"/>
</dbReference>
<feature type="transmembrane region" description="Helical" evidence="4">
    <location>
        <begin position="210"/>
        <end position="232"/>
    </location>
</feature>
<evidence type="ECO:0000313" key="6">
    <source>
        <dbReference type="Proteomes" id="UP000688137"/>
    </source>
</evidence>
<dbReference type="Pfam" id="PF00230">
    <property type="entry name" value="MIP"/>
    <property type="match status" value="1"/>
</dbReference>
<dbReference type="GO" id="GO:0015250">
    <property type="term" value="F:water channel activity"/>
    <property type="evidence" value="ECO:0007669"/>
    <property type="project" value="TreeGrafter"/>
</dbReference>
<keyword evidence="2" id="KW-0813">Transport</keyword>
<keyword evidence="4" id="KW-0812">Transmembrane</keyword>
<feature type="transmembrane region" description="Helical" evidence="4">
    <location>
        <begin position="127"/>
        <end position="147"/>
    </location>
</feature>
<dbReference type="PANTHER" id="PTHR45665">
    <property type="entry name" value="AQUAPORIN-8"/>
    <property type="match status" value="1"/>
</dbReference>
<evidence type="ECO:0000313" key="5">
    <source>
        <dbReference type="EMBL" id="CAD8079991.1"/>
    </source>
</evidence>
<evidence type="ECO:0000256" key="1">
    <source>
        <dbReference type="ARBA" id="ARBA00004127"/>
    </source>
</evidence>
<dbReference type="OMA" id="KQTLPYF"/>